<dbReference type="AlphaFoldDB" id="A0A517MMQ8"/>
<evidence type="ECO:0000313" key="3">
    <source>
        <dbReference type="Proteomes" id="UP000320672"/>
    </source>
</evidence>
<keyword evidence="1" id="KW-0472">Membrane</keyword>
<dbReference type="EMBL" id="CP036262">
    <property type="protein sequence ID" value="QDS96067.1"/>
    <property type="molecule type" value="Genomic_DNA"/>
</dbReference>
<organism evidence="2 3">
    <name type="scientific">Roseimaritima multifibrata</name>
    <dbReference type="NCBI Taxonomy" id="1930274"/>
    <lineage>
        <taxon>Bacteria</taxon>
        <taxon>Pseudomonadati</taxon>
        <taxon>Planctomycetota</taxon>
        <taxon>Planctomycetia</taxon>
        <taxon>Pirellulales</taxon>
        <taxon>Pirellulaceae</taxon>
        <taxon>Roseimaritima</taxon>
    </lineage>
</organism>
<accession>A0A517MMQ8</accession>
<evidence type="ECO:0000313" key="2">
    <source>
        <dbReference type="EMBL" id="QDS96067.1"/>
    </source>
</evidence>
<evidence type="ECO:0000256" key="1">
    <source>
        <dbReference type="SAM" id="Phobius"/>
    </source>
</evidence>
<keyword evidence="1" id="KW-0812">Transmembrane</keyword>
<keyword evidence="1" id="KW-1133">Transmembrane helix</keyword>
<dbReference type="KEGG" id="rml:FF011L_48710"/>
<gene>
    <name evidence="2" type="ORF">FF011L_48710</name>
</gene>
<proteinExistence type="predicted"/>
<feature type="transmembrane region" description="Helical" evidence="1">
    <location>
        <begin position="21"/>
        <end position="39"/>
    </location>
</feature>
<reference evidence="2 3" key="1">
    <citation type="submission" date="2019-02" db="EMBL/GenBank/DDBJ databases">
        <title>Deep-cultivation of Planctomycetes and their phenomic and genomic characterization uncovers novel biology.</title>
        <authorList>
            <person name="Wiegand S."/>
            <person name="Jogler M."/>
            <person name="Boedeker C."/>
            <person name="Pinto D."/>
            <person name="Vollmers J."/>
            <person name="Rivas-Marin E."/>
            <person name="Kohn T."/>
            <person name="Peeters S.H."/>
            <person name="Heuer A."/>
            <person name="Rast P."/>
            <person name="Oberbeckmann S."/>
            <person name="Bunk B."/>
            <person name="Jeske O."/>
            <person name="Meyerdierks A."/>
            <person name="Storesund J.E."/>
            <person name="Kallscheuer N."/>
            <person name="Luecker S."/>
            <person name="Lage O.M."/>
            <person name="Pohl T."/>
            <person name="Merkel B.J."/>
            <person name="Hornburger P."/>
            <person name="Mueller R.-W."/>
            <person name="Bruemmer F."/>
            <person name="Labrenz M."/>
            <person name="Spormann A.M."/>
            <person name="Op den Camp H."/>
            <person name="Overmann J."/>
            <person name="Amann R."/>
            <person name="Jetten M.S.M."/>
            <person name="Mascher T."/>
            <person name="Medema M.H."/>
            <person name="Devos D.P."/>
            <person name="Kaster A.-K."/>
            <person name="Ovreas L."/>
            <person name="Rohde M."/>
            <person name="Galperin M.Y."/>
            <person name="Jogler C."/>
        </authorList>
    </citation>
    <scope>NUCLEOTIDE SEQUENCE [LARGE SCALE GENOMIC DNA]</scope>
    <source>
        <strain evidence="2 3">FF011L</strain>
    </source>
</reference>
<protein>
    <submittedName>
        <fullName evidence="2">Uncharacterized protein</fullName>
    </submittedName>
</protein>
<name>A0A517MMQ8_9BACT</name>
<sequence>MTKYGTDAMRNPITPPKHARLACRIITSCLALITVGIAGCNCSLKRPARCGIGDQCSTLAVEDPFPLDQCVPPKHVDSGNYGYVRPSWRVLDERVSPCCEFHMQSEDYPSPSRLPPVVEVLPQPEPIPDGEPRSLRTLPRINDGAAMLAEGIVRPVSYLLDR</sequence>
<dbReference type="Proteomes" id="UP000320672">
    <property type="component" value="Chromosome"/>
</dbReference>
<keyword evidence="3" id="KW-1185">Reference proteome</keyword>